<evidence type="ECO:0000256" key="17">
    <source>
        <dbReference type="PIRSR" id="PIRSR600823-5"/>
    </source>
</evidence>
<keyword evidence="6" id="KW-0349">Heme</keyword>
<evidence type="ECO:0000256" key="4">
    <source>
        <dbReference type="ARBA" id="ARBA00012313"/>
    </source>
</evidence>
<name>A0A067L2D5_JATCU</name>
<feature type="site" description="Transition state stabilizer" evidence="16">
    <location>
        <position position="61"/>
    </location>
</feature>
<dbReference type="GO" id="GO:0046872">
    <property type="term" value="F:metal ion binding"/>
    <property type="evidence" value="ECO:0007669"/>
    <property type="project" value="UniProtKB-KW"/>
</dbReference>
<keyword evidence="10 15" id="KW-0408">Iron</keyword>
<evidence type="ECO:0000259" key="19">
    <source>
        <dbReference type="PROSITE" id="PS50873"/>
    </source>
</evidence>
<evidence type="ECO:0000313" key="20">
    <source>
        <dbReference type="EMBL" id="KDP38219.1"/>
    </source>
</evidence>
<feature type="disulfide bond" evidence="17">
    <location>
        <begin position="199"/>
        <end position="225"/>
    </location>
</feature>
<dbReference type="InterPro" id="IPR000823">
    <property type="entry name" value="Peroxidase_pln"/>
</dbReference>
<comment type="function">
    <text evidence="2">Removal of H(2)O(2), oxidation of toxic reductants, biosynthesis and degradation of lignin, suberization, auxin catabolism, response to environmental stresses such as wounding, pathogen attack and oxidative stress. These functions might be dependent on each isozyme/isoform in each plant tissue.</text>
</comment>
<feature type="binding site" evidence="15">
    <location>
        <position position="66"/>
    </location>
    <ligand>
        <name>Ca(2+)</name>
        <dbReference type="ChEBI" id="CHEBI:29108"/>
        <label>1</label>
    </ligand>
</feature>
<evidence type="ECO:0000256" key="6">
    <source>
        <dbReference type="ARBA" id="ARBA00022617"/>
    </source>
</evidence>
<feature type="chain" id="PRO_5001643442" description="peroxidase" evidence="18">
    <location>
        <begin position="24"/>
        <end position="566"/>
    </location>
</feature>
<dbReference type="InterPro" id="IPR010255">
    <property type="entry name" value="Haem_peroxidase_sf"/>
</dbReference>
<feature type="binding site" evidence="15">
    <location>
        <position position="240"/>
    </location>
    <ligand>
        <name>Ca(2+)</name>
        <dbReference type="ChEBI" id="CHEBI:29108"/>
        <label>2</label>
    </ligand>
</feature>
<keyword evidence="11 17" id="KW-1015">Disulfide bond</keyword>
<dbReference type="GO" id="GO:0006979">
    <property type="term" value="P:response to oxidative stress"/>
    <property type="evidence" value="ECO:0007669"/>
    <property type="project" value="InterPro"/>
</dbReference>
<dbReference type="EC" id="1.11.1.7" evidence="4"/>
<comment type="cofactor">
    <cofactor evidence="15">
        <name>heme b</name>
        <dbReference type="ChEBI" id="CHEBI:60344"/>
    </cofactor>
    <text evidence="15">Binds 1 heme b (iron(II)-protoporphyrin IX) group per subunit.</text>
</comment>
<comment type="similarity">
    <text evidence="3">Belongs to the peroxidase family. Ascorbate peroxidase subfamily.</text>
</comment>
<feature type="binding site" evidence="15">
    <location>
        <position position="71"/>
    </location>
    <ligand>
        <name>Ca(2+)</name>
        <dbReference type="ChEBI" id="CHEBI:29108"/>
        <label>1</label>
    </ligand>
</feature>
<evidence type="ECO:0000256" key="8">
    <source>
        <dbReference type="ARBA" id="ARBA00022837"/>
    </source>
</evidence>
<dbReference type="GO" id="GO:0042744">
    <property type="term" value="P:hydrogen peroxide catabolic process"/>
    <property type="evidence" value="ECO:0007669"/>
    <property type="project" value="InterPro"/>
</dbReference>
<dbReference type="Proteomes" id="UP000027138">
    <property type="component" value="Unassembled WGS sequence"/>
</dbReference>
<feature type="binding site" evidence="15">
    <location>
        <position position="87"/>
    </location>
    <ligand>
        <name>Ca(2+)</name>
        <dbReference type="ChEBI" id="CHEBI:29108"/>
        <label>1</label>
    </ligand>
</feature>
<evidence type="ECO:0000256" key="14">
    <source>
        <dbReference type="PIRSR" id="PIRSR600823-2"/>
    </source>
</evidence>
<accession>A0A067L2D5</accession>
<feature type="disulfide bond" evidence="17">
    <location>
        <begin position="34"/>
        <end position="114"/>
    </location>
</feature>
<dbReference type="AlphaFoldDB" id="A0A067L2D5"/>
<dbReference type="PRINTS" id="PR00461">
    <property type="entry name" value="PLPEROXIDASE"/>
</dbReference>
<keyword evidence="9" id="KW-0560">Oxidoreductase</keyword>
<dbReference type="PRINTS" id="PR00458">
    <property type="entry name" value="PEROXIDASE"/>
</dbReference>
<feature type="binding site" evidence="15">
    <location>
        <position position="69"/>
    </location>
    <ligand>
        <name>Ca(2+)</name>
        <dbReference type="ChEBI" id="CHEBI:29108"/>
        <label>1</label>
    </ligand>
</feature>
<gene>
    <name evidence="20" type="ORF">JCGZ_04862</name>
</gene>
<feature type="signal peptide" evidence="18">
    <location>
        <begin position="1"/>
        <end position="23"/>
    </location>
</feature>
<dbReference type="PANTHER" id="PTHR31388:SF194">
    <property type="entry name" value="PEROXIDASE"/>
    <property type="match status" value="1"/>
</dbReference>
<dbReference type="PROSITE" id="PS00436">
    <property type="entry name" value="PEROXIDASE_2"/>
    <property type="match status" value="1"/>
</dbReference>
<feature type="active site" description="Proton acceptor" evidence="13">
    <location>
        <position position="65"/>
    </location>
</feature>
<dbReference type="InterPro" id="IPR002016">
    <property type="entry name" value="Haem_peroxidase"/>
</dbReference>
<comment type="catalytic activity">
    <reaction evidence="1">
        <text>2 a phenolic donor + H2O2 = 2 a phenolic radical donor + 2 H2O</text>
        <dbReference type="Rhea" id="RHEA:56136"/>
        <dbReference type="ChEBI" id="CHEBI:15377"/>
        <dbReference type="ChEBI" id="CHEBI:16240"/>
        <dbReference type="ChEBI" id="CHEBI:139520"/>
        <dbReference type="ChEBI" id="CHEBI:139521"/>
        <dbReference type="EC" id="1.11.1.7"/>
    </reaction>
</comment>
<dbReference type="PANTHER" id="PTHR31388">
    <property type="entry name" value="PEROXIDASE 72-RELATED"/>
    <property type="match status" value="1"/>
</dbReference>
<feature type="binding site" evidence="14">
    <location>
        <position position="162"/>
    </location>
    <ligand>
        <name>substrate</name>
    </ligand>
</feature>
<feature type="binding site" evidence="15">
    <location>
        <position position="75"/>
    </location>
    <ligand>
        <name>Ca(2+)</name>
        <dbReference type="ChEBI" id="CHEBI:29108"/>
        <label>1</label>
    </ligand>
</feature>
<feature type="binding site" evidence="15">
    <location>
        <position position="248"/>
    </location>
    <ligand>
        <name>Ca(2+)</name>
        <dbReference type="ChEBI" id="CHEBI:29108"/>
        <label>2</label>
    </ligand>
</feature>
<keyword evidence="7 15" id="KW-0479">Metal-binding</keyword>
<keyword evidence="12" id="KW-0325">Glycoprotein</keyword>
<feature type="binding site" evidence="15">
    <location>
        <position position="73"/>
    </location>
    <ligand>
        <name>Ca(2+)</name>
        <dbReference type="ChEBI" id="CHEBI:29108"/>
        <label>1</label>
    </ligand>
</feature>
<dbReference type="OrthoDB" id="2113341at2759"/>
<dbReference type="InterPro" id="IPR019794">
    <property type="entry name" value="Peroxidases_AS"/>
</dbReference>
<feature type="disulfide bond" evidence="17">
    <location>
        <begin position="120"/>
        <end position="316"/>
    </location>
</feature>
<dbReference type="Pfam" id="PF00141">
    <property type="entry name" value="peroxidase"/>
    <property type="match status" value="2"/>
</dbReference>
<evidence type="ECO:0000256" key="13">
    <source>
        <dbReference type="PIRSR" id="PIRSR600823-1"/>
    </source>
</evidence>
<feature type="binding site" evidence="15">
    <location>
        <position position="243"/>
    </location>
    <ligand>
        <name>Ca(2+)</name>
        <dbReference type="ChEBI" id="CHEBI:29108"/>
        <label>2</label>
    </ligand>
</feature>
<dbReference type="FunFam" id="1.10.420.10:FF:000001">
    <property type="entry name" value="Peroxidase"/>
    <property type="match status" value="2"/>
</dbReference>
<evidence type="ECO:0000256" key="3">
    <source>
        <dbReference type="ARBA" id="ARBA00006873"/>
    </source>
</evidence>
<keyword evidence="8 15" id="KW-0106">Calcium</keyword>
<keyword evidence="18" id="KW-0732">Signal</keyword>
<evidence type="ECO:0000256" key="12">
    <source>
        <dbReference type="ARBA" id="ARBA00023180"/>
    </source>
</evidence>
<keyword evidence="5" id="KW-0575">Peroxidase</keyword>
<evidence type="ECO:0000256" key="9">
    <source>
        <dbReference type="ARBA" id="ARBA00023002"/>
    </source>
</evidence>
<evidence type="ECO:0000256" key="11">
    <source>
        <dbReference type="ARBA" id="ARBA00023157"/>
    </source>
</evidence>
<reference evidence="20 21" key="1">
    <citation type="journal article" date="2014" name="PLoS ONE">
        <title>Global Analysis of Gene Expression Profiles in Physic Nut (Jatropha curcas L.) Seedlings Exposed to Salt Stress.</title>
        <authorList>
            <person name="Zhang L."/>
            <person name="Zhang C."/>
            <person name="Wu P."/>
            <person name="Chen Y."/>
            <person name="Li M."/>
            <person name="Jiang H."/>
            <person name="Wu G."/>
        </authorList>
    </citation>
    <scope>NUCLEOTIDE SEQUENCE [LARGE SCALE GENOMIC DNA]</scope>
    <source>
        <strain evidence="21">cv. GZQX0401</strain>
        <tissue evidence="20">Young leaves</tissue>
    </source>
</reference>
<dbReference type="InterPro" id="IPR033905">
    <property type="entry name" value="Secretory_peroxidase"/>
</dbReference>
<evidence type="ECO:0000256" key="2">
    <source>
        <dbReference type="ARBA" id="ARBA00002322"/>
    </source>
</evidence>
<feature type="domain" description="Plant heme peroxidase family profile" evidence="19">
    <location>
        <begin position="319"/>
        <end position="566"/>
    </location>
</feature>
<evidence type="ECO:0000313" key="21">
    <source>
        <dbReference type="Proteomes" id="UP000027138"/>
    </source>
</evidence>
<dbReference type="PROSITE" id="PS00435">
    <property type="entry name" value="PEROXIDASE_1"/>
    <property type="match status" value="2"/>
</dbReference>
<evidence type="ECO:0000256" key="16">
    <source>
        <dbReference type="PIRSR" id="PIRSR600823-4"/>
    </source>
</evidence>
<evidence type="ECO:0000256" key="18">
    <source>
        <dbReference type="SAM" id="SignalP"/>
    </source>
</evidence>
<feature type="domain" description="Plant heme peroxidase family profile" evidence="19">
    <location>
        <begin position="24"/>
        <end position="320"/>
    </location>
</feature>
<dbReference type="Gene3D" id="1.10.520.10">
    <property type="match status" value="2"/>
</dbReference>
<dbReference type="STRING" id="180498.A0A067L2D5"/>
<dbReference type="Gene3D" id="1.10.420.10">
    <property type="entry name" value="Peroxidase, domain 2"/>
    <property type="match status" value="2"/>
</dbReference>
<feature type="disulfide bond" evidence="17">
    <location>
        <begin position="67"/>
        <end position="72"/>
    </location>
</feature>
<keyword evidence="21" id="KW-1185">Reference proteome</keyword>
<comment type="cofactor">
    <cofactor evidence="15">
        <name>Ca(2+)</name>
        <dbReference type="ChEBI" id="CHEBI:29108"/>
    </cofactor>
    <text evidence="15">Binds 2 calcium ions per subunit.</text>
</comment>
<dbReference type="CDD" id="cd00693">
    <property type="entry name" value="secretory_peroxidase"/>
    <property type="match status" value="2"/>
</dbReference>
<feature type="binding site" evidence="15">
    <location>
        <position position="193"/>
    </location>
    <ligand>
        <name>Ca(2+)</name>
        <dbReference type="ChEBI" id="CHEBI:29108"/>
        <label>2</label>
    </ligand>
</feature>
<dbReference type="EMBL" id="KK914370">
    <property type="protein sequence ID" value="KDP38219.1"/>
    <property type="molecule type" value="Genomic_DNA"/>
</dbReference>
<evidence type="ECO:0000256" key="7">
    <source>
        <dbReference type="ARBA" id="ARBA00022723"/>
    </source>
</evidence>
<sequence>MAMTRVHNVLMLVLLLLNTACNAQLISTFYDSSCPNALSTIRTSIRNSIARERRMAASLIRLHFHDCFVQGCDASVLLDETSTIESEKTALPNFQSARGYDIIEKAKAEVEKTCPGVVSCADILAVAAKEASSYVGGPSWTVLLGRRDSTTASRTLANTELPSFKEGLDSLISRFQSKGLGARDMVALSGSHTIGQAQCFTFRDRIYNNGTDIDAGFASTRRRSCPAAGLGGDANLAALDLVTPNSFDNNYFKNLMQKKGLLESDQVLFSGGSTDSIVSEYSRSPATFSADFASAMVKMGNIDPLTGTAGQIRRICTAGCDASILLKETSSIQRERTALPNFESARGYEVIDKAKSEAEKICPGVVSCADILAVAARDASAYVGGPSWTVLLGRRDSTTASRSLANSELPSFKDGLDSLISRFQGKGLSVRDMVALSGSHTIGQAQCFTFRDRIYNNGTNIDAGFASTRRRTCPTIGGDARLAPLDLVTPNSFDNNYFKNLIQRKGLLESDQVLFSGGSTDSIVSEYSRNRATFSSDFASAMIKMGNIDPLTGNAGQIRRICGAVN</sequence>
<dbReference type="SUPFAM" id="SSF48113">
    <property type="entry name" value="Heme-dependent peroxidases"/>
    <property type="match status" value="2"/>
</dbReference>
<feature type="binding site" description="axial binding residue" evidence="15">
    <location>
        <position position="192"/>
    </location>
    <ligand>
        <name>heme b</name>
        <dbReference type="ChEBI" id="CHEBI:60344"/>
    </ligand>
    <ligandPart>
        <name>Fe</name>
        <dbReference type="ChEBI" id="CHEBI:18248"/>
    </ligandPart>
</feature>
<dbReference type="GO" id="GO:0140825">
    <property type="term" value="F:lactoperoxidase activity"/>
    <property type="evidence" value="ECO:0007669"/>
    <property type="project" value="UniProtKB-EC"/>
</dbReference>
<evidence type="ECO:0000256" key="5">
    <source>
        <dbReference type="ARBA" id="ARBA00022559"/>
    </source>
</evidence>
<evidence type="ECO:0000256" key="1">
    <source>
        <dbReference type="ARBA" id="ARBA00000189"/>
    </source>
</evidence>
<dbReference type="GO" id="GO:0020037">
    <property type="term" value="F:heme binding"/>
    <property type="evidence" value="ECO:0007669"/>
    <property type="project" value="InterPro"/>
</dbReference>
<dbReference type="FunFam" id="1.10.520.10:FF:000009">
    <property type="entry name" value="Peroxidase"/>
    <property type="match status" value="1"/>
</dbReference>
<dbReference type="PROSITE" id="PS50873">
    <property type="entry name" value="PEROXIDASE_4"/>
    <property type="match status" value="2"/>
</dbReference>
<evidence type="ECO:0000256" key="10">
    <source>
        <dbReference type="ARBA" id="ARBA00023004"/>
    </source>
</evidence>
<proteinExistence type="inferred from homology"/>
<organism evidence="20 21">
    <name type="scientific">Jatropha curcas</name>
    <name type="common">Barbados nut</name>
    <dbReference type="NCBI Taxonomy" id="180498"/>
    <lineage>
        <taxon>Eukaryota</taxon>
        <taxon>Viridiplantae</taxon>
        <taxon>Streptophyta</taxon>
        <taxon>Embryophyta</taxon>
        <taxon>Tracheophyta</taxon>
        <taxon>Spermatophyta</taxon>
        <taxon>Magnoliopsida</taxon>
        <taxon>eudicotyledons</taxon>
        <taxon>Gunneridae</taxon>
        <taxon>Pentapetalae</taxon>
        <taxon>rosids</taxon>
        <taxon>fabids</taxon>
        <taxon>Malpighiales</taxon>
        <taxon>Euphorbiaceae</taxon>
        <taxon>Crotonoideae</taxon>
        <taxon>Jatropheae</taxon>
        <taxon>Jatropha</taxon>
    </lineage>
</organism>
<protein>
    <recommendedName>
        <fullName evidence="4">peroxidase</fullName>
        <ecNumber evidence="4">1.11.1.7</ecNumber>
    </recommendedName>
</protein>
<evidence type="ECO:0000256" key="15">
    <source>
        <dbReference type="PIRSR" id="PIRSR600823-3"/>
    </source>
</evidence>
<dbReference type="InterPro" id="IPR019793">
    <property type="entry name" value="Peroxidases_heam-ligand_BS"/>
</dbReference>